<dbReference type="EMBL" id="BAABBF010000004">
    <property type="protein sequence ID" value="GAA3711440.1"/>
    <property type="molecule type" value="Genomic_DNA"/>
</dbReference>
<sequence>MKTPIAALLPLTLAAAAVASPAPVSGTGQAARTAQVALDEQNGPVIIVEGLRFRDLDRNGTLTPYEDWRMPVARRVDDLVQRMTLEDKAGTMMHGSLPATDSVIGASSIGYDRAGVERLIAGLKITSAITRLAVSPRRMAEENNALQAIAARTRLGIPLTISSDPRHHFQTVVGASSGPAGYSQWPETLGFAALRDPALMRRFSAIAAREYRATGIHQALSPQADLFTEPRWSRGTGTFGSDPAVARTLVQAYVAGFQGGEQGLTRDGVMAVVKHWVGYGANPEGFDGHNRYGRIAALDDASLQEHIEPFKGAFAAQVAGVMPTYDIITGVTIDGQPVEPVAAGFNRQLLDLLRTRYRFGGIILSDWGITRDCARECADPTRPQGPAEIAMPWGVETLSQRDRFVKGVVAGLDQFGGVETPGVIIDAVRAGTLAEARIDQSVARILTIKFQLGLFENPVVDPEAAARLVGAPAVRREAEEVQAAAQVLLKNDGGLLPLRAGTRVYLSGIDGAAARAHGLTVVDDPAQADVALVRAATPYETLHPLHFFGSRQHEGRLDLRPGDKDYDAVVRLARIKPVVMAIFLDRPAVLTRVAGSARAIIGNFGIGDDALLAAVTGAVAPRGRLPFELPRSMDAVQRQNPAHPDDSSKPLYAFGAGLSLPEK</sequence>
<feature type="domain" description="Glycoside hydrolase family 3 N-terminal" evidence="9">
    <location>
        <begin position="137"/>
        <end position="447"/>
    </location>
</feature>
<dbReference type="InterPro" id="IPR002772">
    <property type="entry name" value="Glyco_hydro_3_C"/>
</dbReference>
<evidence type="ECO:0000256" key="3">
    <source>
        <dbReference type="ARBA" id="ARBA00012744"/>
    </source>
</evidence>
<evidence type="ECO:0000256" key="4">
    <source>
        <dbReference type="ARBA" id="ARBA00022729"/>
    </source>
</evidence>
<keyword evidence="5 11" id="KW-0378">Hydrolase</keyword>
<evidence type="ECO:0000256" key="2">
    <source>
        <dbReference type="ARBA" id="ARBA00005336"/>
    </source>
</evidence>
<keyword evidence="12" id="KW-1185">Reference proteome</keyword>
<name>A0ABP7DZX0_9SPHN</name>
<proteinExistence type="inferred from homology"/>
<feature type="chain" id="PRO_5046534732" description="beta-glucosidase" evidence="8">
    <location>
        <begin position="20"/>
        <end position="663"/>
    </location>
</feature>
<dbReference type="GO" id="GO:0016787">
    <property type="term" value="F:hydrolase activity"/>
    <property type="evidence" value="ECO:0007669"/>
    <property type="project" value="UniProtKB-KW"/>
</dbReference>
<feature type="domain" description="Glycoside hydrolase family 3 C-terminal" evidence="10">
    <location>
        <begin position="521"/>
        <end position="659"/>
    </location>
</feature>
<dbReference type="SUPFAM" id="SSF52279">
    <property type="entry name" value="Beta-D-glucan exohydrolase, C-terminal domain"/>
    <property type="match status" value="1"/>
</dbReference>
<evidence type="ECO:0000313" key="11">
    <source>
        <dbReference type="EMBL" id="GAA3711440.1"/>
    </source>
</evidence>
<dbReference type="InterPro" id="IPR051915">
    <property type="entry name" value="Cellulose_Degrad_GH3"/>
</dbReference>
<keyword evidence="6" id="KW-0326">Glycosidase</keyword>
<comment type="similarity">
    <text evidence="2">Belongs to the glycosyl hydrolase 3 family.</text>
</comment>
<comment type="catalytic activity">
    <reaction evidence="1">
        <text>Hydrolysis of terminal, non-reducing beta-D-glucosyl residues with release of beta-D-glucose.</text>
        <dbReference type="EC" id="3.2.1.21"/>
    </reaction>
</comment>
<dbReference type="Pfam" id="PF00933">
    <property type="entry name" value="Glyco_hydro_3"/>
    <property type="match status" value="1"/>
</dbReference>
<evidence type="ECO:0000259" key="10">
    <source>
        <dbReference type="Pfam" id="PF01915"/>
    </source>
</evidence>
<organism evidence="11 12">
    <name type="scientific">Sphingomonas cynarae</name>
    <dbReference type="NCBI Taxonomy" id="930197"/>
    <lineage>
        <taxon>Bacteria</taxon>
        <taxon>Pseudomonadati</taxon>
        <taxon>Pseudomonadota</taxon>
        <taxon>Alphaproteobacteria</taxon>
        <taxon>Sphingomonadales</taxon>
        <taxon>Sphingomonadaceae</taxon>
        <taxon>Sphingomonas</taxon>
    </lineage>
</organism>
<accession>A0ABP7DZX0</accession>
<dbReference type="SUPFAM" id="SSF51445">
    <property type="entry name" value="(Trans)glycosidases"/>
    <property type="match status" value="1"/>
</dbReference>
<feature type="signal peptide" evidence="8">
    <location>
        <begin position="1"/>
        <end position="19"/>
    </location>
</feature>
<dbReference type="EC" id="3.2.1.21" evidence="3"/>
<feature type="region of interest" description="Disordered" evidence="7">
    <location>
        <begin position="636"/>
        <end position="663"/>
    </location>
</feature>
<evidence type="ECO:0000259" key="9">
    <source>
        <dbReference type="Pfam" id="PF00933"/>
    </source>
</evidence>
<dbReference type="PRINTS" id="PR00133">
    <property type="entry name" value="GLHYDRLASE3"/>
</dbReference>
<evidence type="ECO:0000313" key="12">
    <source>
        <dbReference type="Proteomes" id="UP001500523"/>
    </source>
</evidence>
<dbReference type="InterPro" id="IPR036881">
    <property type="entry name" value="Glyco_hydro_3_C_sf"/>
</dbReference>
<keyword evidence="4 8" id="KW-0732">Signal</keyword>
<dbReference type="InterPro" id="IPR017853">
    <property type="entry name" value="GH"/>
</dbReference>
<dbReference type="Gene3D" id="3.20.20.300">
    <property type="entry name" value="Glycoside hydrolase, family 3, N-terminal domain"/>
    <property type="match status" value="1"/>
</dbReference>
<dbReference type="PANTHER" id="PTHR30620">
    <property type="entry name" value="PERIPLASMIC BETA-GLUCOSIDASE-RELATED"/>
    <property type="match status" value="1"/>
</dbReference>
<dbReference type="RefSeq" id="WP_344693298.1">
    <property type="nucleotide sequence ID" value="NZ_BAABBF010000004.1"/>
</dbReference>
<dbReference type="PANTHER" id="PTHR30620:SF16">
    <property type="entry name" value="LYSOSOMAL BETA GLUCOSIDASE"/>
    <property type="match status" value="1"/>
</dbReference>
<protein>
    <recommendedName>
        <fullName evidence="3">beta-glucosidase</fullName>
        <ecNumber evidence="3">3.2.1.21</ecNumber>
    </recommendedName>
</protein>
<evidence type="ECO:0000256" key="5">
    <source>
        <dbReference type="ARBA" id="ARBA00022801"/>
    </source>
</evidence>
<dbReference type="Proteomes" id="UP001500523">
    <property type="component" value="Unassembled WGS sequence"/>
</dbReference>
<evidence type="ECO:0000256" key="1">
    <source>
        <dbReference type="ARBA" id="ARBA00000448"/>
    </source>
</evidence>
<dbReference type="InterPro" id="IPR001764">
    <property type="entry name" value="Glyco_hydro_3_N"/>
</dbReference>
<dbReference type="Pfam" id="PF01915">
    <property type="entry name" value="Glyco_hydro_3_C"/>
    <property type="match status" value="1"/>
</dbReference>
<evidence type="ECO:0000256" key="7">
    <source>
        <dbReference type="SAM" id="MobiDB-lite"/>
    </source>
</evidence>
<evidence type="ECO:0000256" key="6">
    <source>
        <dbReference type="ARBA" id="ARBA00023295"/>
    </source>
</evidence>
<evidence type="ECO:0000256" key="8">
    <source>
        <dbReference type="SAM" id="SignalP"/>
    </source>
</evidence>
<dbReference type="Gene3D" id="3.40.50.1700">
    <property type="entry name" value="Glycoside hydrolase family 3 C-terminal domain"/>
    <property type="match status" value="1"/>
</dbReference>
<gene>
    <name evidence="11" type="ORF">GCM10022268_20560</name>
</gene>
<reference evidence="12" key="1">
    <citation type="journal article" date="2019" name="Int. J. Syst. Evol. Microbiol.">
        <title>The Global Catalogue of Microorganisms (GCM) 10K type strain sequencing project: providing services to taxonomists for standard genome sequencing and annotation.</title>
        <authorList>
            <consortium name="The Broad Institute Genomics Platform"/>
            <consortium name="The Broad Institute Genome Sequencing Center for Infectious Disease"/>
            <person name="Wu L."/>
            <person name="Ma J."/>
        </authorList>
    </citation>
    <scope>NUCLEOTIDE SEQUENCE [LARGE SCALE GENOMIC DNA]</scope>
    <source>
        <strain evidence="12">JCM 17498</strain>
    </source>
</reference>
<dbReference type="InterPro" id="IPR036962">
    <property type="entry name" value="Glyco_hydro_3_N_sf"/>
</dbReference>
<comment type="caution">
    <text evidence="11">The sequence shown here is derived from an EMBL/GenBank/DDBJ whole genome shotgun (WGS) entry which is preliminary data.</text>
</comment>